<sequence>MLSIGSVVMGASDVRRATAFWTQALGYVPREEPEDDWVVLVHPQGTGPQLSLGLSETPVQERPRVHLDLYAGDAEAQAAEVERLLGLGAHRVRWDAYPEGADFVVLADPEGNRFCVIDTGGA</sequence>
<gene>
    <name evidence="2" type="ORF">H4687_001573</name>
</gene>
<dbReference type="PANTHER" id="PTHR35908">
    <property type="entry name" value="HYPOTHETICAL FUSION PROTEIN"/>
    <property type="match status" value="1"/>
</dbReference>
<dbReference type="AlphaFoldDB" id="A0A8I0TPC3"/>
<dbReference type="Proteomes" id="UP000629287">
    <property type="component" value="Unassembled WGS sequence"/>
</dbReference>
<dbReference type="GO" id="GO:0051213">
    <property type="term" value="F:dioxygenase activity"/>
    <property type="evidence" value="ECO:0007669"/>
    <property type="project" value="UniProtKB-KW"/>
</dbReference>
<keyword evidence="2" id="KW-0560">Oxidoreductase</keyword>
<name>A0A8I0TPC3_9ACTN</name>
<dbReference type="OrthoDB" id="5524593at2"/>
<keyword evidence="2" id="KW-0456">Lyase</keyword>
<dbReference type="Gene3D" id="3.10.180.10">
    <property type="entry name" value="2,3-Dihydroxybiphenyl 1,2-Dioxygenase, domain 1"/>
    <property type="match status" value="1"/>
</dbReference>
<evidence type="ECO:0000313" key="3">
    <source>
        <dbReference type="Proteomes" id="UP000629287"/>
    </source>
</evidence>
<dbReference type="GeneID" id="86826168"/>
<evidence type="ECO:0000313" key="2">
    <source>
        <dbReference type="EMBL" id="MBE1595444.1"/>
    </source>
</evidence>
<keyword evidence="2" id="KW-0223">Dioxygenase</keyword>
<organism evidence="2 3">
    <name type="scientific">Streptomyces stelliscabiei</name>
    <dbReference type="NCBI Taxonomy" id="146820"/>
    <lineage>
        <taxon>Bacteria</taxon>
        <taxon>Bacillati</taxon>
        <taxon>Actinomycetota</taxon>
        <taxon>Actinomycetes</taxon>
        <taxon>Kitasatosporales</taxon>
        <taxon>Streptomycetaceae</taxon>
        <taxon>Streptomyces</taxon>
    </lineage>
</organism>
<dbReference type="EMBL" id="JADBGF010000001">
    <property type="protein sequence ID" value="MBE1595444.1"/>
    <property type="molecule type" value="Genomic_DNA"/>
</dbReference>
<reference evidence="2 3" key="1">
    <citation type="submission" date="2020-10" db="EMBL/GenBank/DDBJ databases">
        <title>Sequencing the genomes of 1000 actinobacteria strains.</title>
        <authorList>
            <person name="Klenk H.-P."/>
        </authorList>
    </citation>
    <scope>NUCLEOTIDE SEQUENCE [LARGE SCALE GENOMIC DNA]</scope>
    <source>
        <strain evidence="2 3">DSM 41803</strain>
    </source>
</reference>
<dbReference type="CDD" id="cd06587">
    <property type="entry name" value="VOC"/>
    <property type="match status" value="1"/>
</dbReference>
<dbReference type="SUPFAM" id="SSF54593">
    <property type="entry name" value="Glyoxalase/Bleomycin resistance protein/Dihydroxybiphenyl dioxygenase"/>
    <property type="match status" value="1"/>
</dbReference>
<dbReference type="PANTHER" id="PTHR35908:SF1">
    <property type="entry name" value="CONSERVED PROTEIN"/>
    <property type="match status" value="1"/>
</dbReference>
<dbReference type="PROSITE" id="PS51819">
    <property type="entry name" value="VOC"/>
    <property type="match status" value="1"/>
</dbReference>
<evidence type="ECO:0000259" key="1">
    <source>
        <dbReference type="PROSITE" id="PS51819"/>
    </source>
</evidence>
<dbReference type="Pfam" id="PF18029">
    <property type="entry name" value="Glyoxalase_6"/>
    <property type="match status" value="1"/>
</dbReference>
<dbReference type="GO" id="GO:0016829">
    <property type="term" value="F:lyase activity"/>
    <property type="evidence" value="ECO:0007669"/>
    <property type="project" value="UniProtKB-KW"/>
</dbReference>
<comment type="caution">
    <text evidence="2">The sequence shown here is derived from an EMBL/GenBank/DDBJ whole genome shotgun (WGS) entry which is preliminary data.</text>
</comment>
<feature type="domain" description="VOC" evidence="1">
    <location>
        <begin position="3"/>
        <end position="119"/>
    </location>
</feature>
<dbReference type="RefSeq" id="WP_046917437.1">
    <property type="nucleotide sequence ID" value="NZ_JADBGF010000001.1"/>
</dbReference>
<protein>
    <submittedName>
        <fullName evidence="2">Catechol 2,3-dioxygenase-like lactoylglutathione lyase family enzyme</fullName>
    </submittedName>
</protein>
<dbReference type="InterPro" id="IPR037523">
    <property type="entry name" value="VOC_core"/>
</dbReference>
<accession>A0A8I0TPC3</accession>
<dbReference type="InterPro" id="IPR041581">
    <property type="entry name" value="Glyoxalase_6"/>
</dbReference>
<keyword evidence="3" id="KW-1185">Reference proteome</keyword>
<dbReference type="InterPro" id="IPR029068">
    <property type="entry name" value="Glyas_Bleomycin-R_OHBP_Dase"/>
</dbReference>
<proteinExistence type="predicted"/>